<evidence type="ECO:0000256" key="4">
    <source>
        <dbReference type="ARBA" id="ARBA00021023"/>
    </source>
</evidence>
<dbReference type="FunCoup" id="T1FUT2">
    <property type="interactions" value="320"/>
</dbReference>
<dbReference type="InterPro" id="IPR018052">
    <property type="entry name" value="Ald1_epimerase_CS"/>
</dbReference>
<gene>
    <name evidence="10" type="primary">20212578</name>
    <name evidence="9" type="ORF">HELRODRAFT_193262</name>
</gene>
<comment type="similarity">
    <text evidence="3">Belongs to the aldose epimerase family.</text>
</comment>
<dbReference type="CTD" id="20212578"/>
<evidence type="ECO:0000256" key="1">
    <source>
        <dbReference type="ARBA" id="ARBA00001712"/>
    </source>
</evidence>
<keyword evidence="11" id="KW-1185">Reference proteome</keyword>
<dbReference type="OrthoDB" id="274691at2759"/>
<dbReference type="GO" id="GO:0033499">
    <property type="term" value="P:galactose catabolic process via UDP-galactose, Leloir pathway"/>
    <property type="evidence" value="ECO:0000318"/>
    <property type="project" value="GO_Central"/>
</dbReference>
<dbReference type="EMBL" id="AMQM01006306">
    <property type="status" value="NOT_ANNOTATED_CDS"/>
    <property type="molecule type" value="Genomic_DNA"/>
</dbReference>
<dbReference type="InterPro" id="IPR008183">
    <property type="entry name" value="Aldose_1/G6P_1-epimerase"/>
</dbReference>
<dbReference type="Gene3D" id="2.70.98.10">
    <property type="match status" value="1"/>
</dbReference>
<evidence type="ECO:0000256" key="2">
    <source>
        <dbReference type="ARBA" id="ARBA00004947"/>
    </source>
</evidence>
<keyword evidence="6" id="KW-0119">Carbohydrate metabolism</keyword>
<evidence type="ECO:0000256" key="8">
    <source>
        <dbReference type="ARBA" id="ARBA00045743"/>
    </source>
</evidence>
<keyword evidence="5" id="KW-0413">Isomerase</keyword>
<reference evidence="10" key="3">
    <citation type="submission" date="2015-06" db="UniProtKB">
        <authorList>
            <consortium name="EnsemblMetazoa"/>
        </authorList>
    </citation>
    <scope>IDENTIFICATION</scope>
</reference>
<dbReference type="RefSeq" id="XP_009024502.1">
    <property type="nucleotide sequence ID" value="XM_009026254.1"/>
</dbReference>
<dbReference type="InParanoid" id="T1FUT2"/>
<dbReference type="Proteomes" id="UP000015101">
    <property type="component" value="Unassembled WGS sequence"/>
</dbReference>
<protein>
    <recommendedName>
        <fullName evidence="4">Galactose mutarotase</fullName>
    </recommendedName>
    <alternativeName>
        <fullName evidence="7">Aldose 1-epimerase</fullName>
    </alternativeName>
</protein>
<dbReference type="CDD" id="cd09019">
    <property type="entry name" value="galactose_mutarotase_like"/>
    <property type="match status" value="1"/>
</dbReference>
<evidence type="ECO:0000313" key="10">
    <source>
        <dbReference type="EnsemblMetazoa" id="HelroP193262"/>
    </source>
</evidence>
<comment type="function">
    <text evidence="8">Mutarotase that catalyzes the interconversion of beta-D-galactose and alpha-D-galactose during galactose metabolism. Beta-D-galactose is metabolized in the liver into glucose 1-phosphate, the primary metabolic fuel, by the action of four enzymes that constitute the Leloir pathway: GALM, GALK1 (galactokinase), GALT (galactose-1-phosphate uridylyltransferase) and GALE (UDP-galactose-4'-epimerase). Involved in the maintenance of the equilibrium between the beta- and alpha-anomers of galactose, therefore ensuring a sufficient supply of the alpha-anomer for GALK1. Also active on D-glucose although shows a preference for galactose over glucose.</text>
</comment>
<reference evidence="9 11" key="2">
    <citation type="journal article" date="2013" name="Nature">
        <title>Insights into bilaterian evolution from three spiralian genomes.</title>
        <authorList>
            <person name="Simakov O."/>
            <person name="Marletaz F."/>
            <person name="Cho S.J."/>
            <person name="Edsinger-Gonzales E."/>
            <person name="Havlak P."/>
            <person name="Hellsten U."/>
            <person name="Kuo D.H."/>
            <person name="Larsson T."/>
            <person name="Lv J."/>
            <person name="Arendt D."/>
            <person name="Savage R."/>
            <person name="Osoegawa K."/>
            <person name="de Jong P."/>
            <person name="Grimwood J."/>
            <person name="Chapman J.A."/>
            <person name="Shapiro H."/>
            <person name="Aerts A."/>
            <person name="Otillar R.P."/>
            <person name="Terry A.Y."/>
            <person name="Boore J.L."/>
            <person name="Grigoriev I.V."/>
            <person name="Lindberg D.R."/>
            <person name="Seaver E.C."/>
            <person name="Weisblat D.A."/>
            <person name="Putnam N.H."/>
            <person name="Rokhsar D.S."/>
        </authorList>
    </citation>
    <scope>NUCLEOTIDE SEQUENCE</scope>
</reference>
<dbReference type="InterPro" id="IPR047215">
    <property type="entry name" value="Galactose_mutarotase-like"/>
</dbReference>
<evidence type="ECO:0000256" key="5">
    <source>
        <dbReference type="ARBA" id="ARBA00023235"/>
    </source>
</evidence>
<evidence type="ECO:0000256" key="3">
    <source>
        <dbReference type="ARBA" id="ARBA00006206"/>
    </source>
</evidence>
<dbReference type="EnsemblMetazoa" id="HelroT193262">
    <property type="protein sequence ID" value="HelroP193262"/>
    <property type="gene ID" value="HelroG193262"/>
</dbReference>
<dbReference type="InterPro" id="IPR011013">
    <property type="entry name" value="Gal_mutarotase_sf_dom"/>
</dbReference>
<dbReference type="GO" id="GO:0006006">
    <property type="term" value="P:glucose metabolic process"/>
    <property type="evidence" value="ECO:0000318"/>
    <property type="project" value="GO_Central"/>
</dbReference>
<dbReference type="HOGENOM" id="CLU_031753_2_2_1"/>
<dbReference type="GO" id="GO:0004034">
    <property type="term" value="F:aldose 1-epimerase activity"/>
    <property type="evidence" value="ECO:0000318"/>
    <property type="project" value="GO_Central"/>
</dbReference>
<evidence type="ECO:0000256" key="7">
    <source>
        <dbReference type="ARBA" id="ARBA00032729"/>
    </source>
</evidence>
<dbReference type="eggNOG" id="KOG1604">
    <property type="taxonomic scope" value="Eukaryota"/>
</dbReference>
<dbReference type="Pfam" id="PF01263">
    <property type="entry name" value="Aldose_epim"/>
    <property type="match status" value="1"/>
</dbReference>
<evidence type="ECO:0000313" key="11">
    <source>
        <dbReference type="Proteomes" id="UP000015101"/>
    </source>
</evidence>
<dbReference type="GeneID" id="20212578"/>
<dbReference type="GO" id="GO:0030246">
    <property type="term" value="F:carbohydrate binding"/>
    <property type="evidence" value="ECO:0007669"/>
    <property type="project" value="InterPro"/>
</dbReference>
<dbReference type="PROSITE" id="PS00545">
    <property type="entry name" value="ALDOSE_1_EPIMERASE"/>
    <property type="match status" value="1"/>
</dbReference>
<organism evidence="10 11">
    <name type="scientific">Helobdella robusta</name>
    <name type="common">Californian leech</name>
    <dbReference type="NCBI Taxonomy" id="6412"/>
    <lineage>
        <taxon>Eukaryota</taxon>
        <taxon>Metazoa</taxon>
        <taxon>Spiralia</taxon>
        <taxon>Lophotrochozoa</taxon>
        <taxon>Annelida</taxon>
        <taxon>Clitellata</taxon>
        <taxon>Hirudinea</taxon>
        <taxon>Rhynchobdellida</taxon>
        <taxon>Glossiphoniidae</taxon>
        <taxon>Helobdella</taxon>
    </lineage>
</organism>
<name>T1FUT2_HELRO</name>
<reference evidence="11" key="1">
    <citation type="submission" date="2012-12" db="EMBL/GenBank/DDBJ databases">
        <authorList>
            <person name="Hellsten U."/>
            <person name="Grimwood J."/>
            <person name="Chapman J.A."/>
            <person name="Shapiro H."/>
            <person name="Aerts A."/>
            <person name="Otillar R.P."/>
            <person name="Terry A.Y."/>
            <person name="Boore J.L."/>
            <person name="Simakov O."/>
            <person name="Marletaz F."/>
            <person name="Cho S.-J."/>
            <person name="Edsinger-Gonzales E."/>
            <person name="Havlak P."/>
            <person name="Kuo D.-H."/>
            <person name="Larsson T."/>
            <person name="Lv J."/>
            <person name="Arendt D."/>
            <person name="Savage R."/>
            <person name="Osoegawa K."/>
            <person name="de Jong P."/>
            <person name="Lindberg D.R."/>
            <person name="Seaver E.C."/>
            <person name="Weisblat D.A."/>
            <person name="Putnam N.H."/>
            <person name="Grigoriev I.V."/>
            <person name="Rokhsar D.S."/>
        </authorList>
    </citation>
    <scope>NUCLEOTIDE SEQUENCE</scope>
</reference>
<dbReference type="KEGG" id="hro:HELRODRAFT_193262"/>
<dbReference type="PANTHER" id="PTHR10091:SF0">
    <property type="entry name" value="GALACTOSE MUTAROTASE"/>
    <property type="match status" value="1"/>
</dbReference>
<evidence type="ECO:0000256" key="6">
    <source>
        <dbReference type="ARBA" id="ARBA00023277"/>
    </source>
</evidence>
<dbReference type="EMBL" id="KB097379">
    <property type="protein sequence ID" value="ESN97325.1"/>
    <property type="molecule type" value="Genomic_DNA"/>
</dbReference>
<dbReference type="AlphaFoldDB" id="T1FUT2"/>
<dbReference type="STRING" id="6412.T1FUT2"/>
<accession>T1FUT2</accession>
<dbReference type="SUPFAM" id="SSF74650">
    <property type="entry name" value="Galactose mutarotase-like"/>
    <property type="match status" value="1"/>
</dbReference>
<proteinExistence type="inferred from homology"/>
<comment type="pathway">
    <text evidence="2">Carbohydrate metabolism; galactose metabolism.</text>
</comment>
<dbReference type="PANTHER" id="PTHR10091">
    <property type="entry name" value="ALDOSE-1-EPIMERASE"/>
    <property type="match status" value="1"/>
</dbReference>
<sequence>MQKIWKASTTLNDDGSEQLELTYLSAHGEESFPGNLLVKATYKLDCKDDQLTLTMNATTDATTIVNLTNHAYFNLAGHQSASINEHKLQMFASHYLPKTSSAVPDGTVAPVALTALDFSSPKYLKGAIGMVVEAGVHGIDHNFCLKMAAGADNDGKGGADNDGKGGADSDEIRHAARLEDEISGRALDIHTNQPGMQIYTGNYLDGLSGKEGVKYRQHSCIALEPQLWPDAVHHANFPSMLLRAGEMYKHITIYKFSTK</sequence>
<comment type="catalytic activity">
    <reaction evidence="1">
        <text>alpha-D-galactose = beta-D-galactose</text>
        <dbReference type="Rhea" id="RHEA:28675"/>
        <dbReference type="ChEBI" id="CHEBI:27667"/>
        <dbReference type="ChEBI" id="CHEBI:28061"/>
        <dbReference type="EC" id="5.1.3.3"/>
    </reaction>
    <physiologicalReaction direction="right-to-left" evidence="1">
        <dbReference type="Rhea" id="RHEA:28677"/>
    </physiologicalReaction>
</comment>
<dbReference type="InterPro" id="IPR014718">
    <property type="entry name" value="GH-type_carb-bd"/>
</dbReference>
<dbReference type="UniPathway" id="UPA00214"/>
<dbReference type="OMA" id="VWDVEPF"/>
<evidence type="ECO:0000313" key="9">
    <source>
        <dbReference type="EMBL" id="ESN97325.1"/>
    </source>
</evidence>